<keyword evidence="5 7" id="KW-1133">Transmembrane helix</keyword>
<dbReference type="Pfam" id="PF02417">
    <property type="entry name" value="Chromate_transp"/>
    <property type="match status" value="1"/>
</dbReference>
<dbReference type="HOGENOM" id="CLU_018106_1_2_9"/>
<evidence type="ECO:0000256" key="7">
    <source>
        <dbReference type="SAM" id="Phobius"/>
    </source>
</evidence>
<comment type="subcellular location">
    <subcellularLocation>
        <location evidence="1">Cell membrane</location>
        <topology evidence="1">Multi-pass membrane protein</topology>
    </subcellularLocation>
</comment>
<dbReference type="GO" id="GO:0005886">
    <property type="term" value="C:plasma membrane"/>
    <property type="evidence" value="ECO:0007669"/>
    <property type="project" value="UniProtKB-SubCell"/>
</dbReference>
<dbReference type="OrthoDB" id="9027281at2"/>
<evidence type="ECO:0000256" key="3">
    <source>
        <dbReference type="ARBA" id="ARBA00022475"/>
    </source>
</evidence>
<name>A0A078MA99_9STAP</name>
<dbReference type="GO" id="GO:0015109">
    <property type="term" value="F:chromate transmembrane transporter activity"/>
    <property type="evidence" value="ECO:0007669"/>
    <property type="project" value="InterPro"/>
</dbReference>
<dbReference type="InterPro" id="IPR003370">
    <property type="entry name" value="Chromate_transpt"/>
</dbReference>
<organism evidence="8 9">
    <name type="scientific">Jeotgalicoccus saudimassiliensis</name>
    <dbReference type="NCBI Taxonomy" id="1461582"/>
    <lineage>
        <taxon>Bacteria</taxon>
        <taxon>Bacillati</taxon>
        <taxon>Bacillota</taxon>
        <taxon>Bacilli</taxon>
        <taxon>Bacillales</taxon>
        <taxon>Staphylococcaceae</taxon>
        <taxon>Jeotgalicoccus</taxon>
    </lineage>
</organism>
<dbReference type="PANTHER" id="PTHR43663">
    <property type="entry name" value="CHROMATE TRANSPORT PROTEIN-RELATED"/>
    <property type="match status" value="1"/>
</dbReference>
<evidence type="ECO:0000256" key="6">
    <source>
        <dbReference type="ARBA" id="ARBA00023136"/>
    </source>
</evidence>
<feature type="transmembrane region" description="Helical" evidence="7">
    <location>
        <begin position="73"/>
        <end position="98"/>
    </location>
</feature>
<evidence type="ECO:0000256" key="4">
    <source>
        <dbReference type="ARBA" id="ARBA00022692"/>
    </source>
</evidence>
<gene>
    <name evidence="8" type="primary">chrA_3</name>
    <name evidence="8" type="ORF">BN1048_02012</name>
</gene>
<dbReference type="EMBL" id="CCSE01000001">
    <property type="protein sequence ID" value="CEA03235.1"/>
    <property type="molecule type" value="Genomic_DNA"/>
</dbReference>
<comment type="similarity">
    <text evidence="2">Belongs to the chromate ion transporter (CHR) (TC 2.A.51) family.</text>
</comment>
<protein>
    <submittedName>
        <fullName evidence="8">Chromate transport protein</fullName>
    </submittedName>
</protein>
<evidence type="ECO:0000256" key="2">
    <source>
        <dbReference type="ARBA" id="ARBA00005262"/>
    </source>
</evidence>
<dbReference type="eggNOG" id="COG2059">
    <property type="taxonomic scope" value="Bacteria"/>
</dbReference>
<dbReference type="InterPro" id="IPR052518">
    <property type="entry name" value="CHR_Transporter"/>
</dbReference>
<dbReference type="Proteomes" id="UP000044136">
    <property type="component" value="Unassembled WGS sequence"/>
</dbReference>
<feature type="transmembrane region" description="Helical" evidence="7">
    <location>
        <begin position="151"/>
        <end position="175"/>
    </location>
</feature>
<accession>A0A078MA99</accession>
<keyword evidence="6 7" id="KW-0472">Membrane</keyword>
<dbReference type="RefSeq" id="WP_035810806.1">
    <property type="nucleotide sequence ID" value="NZ_CCSE01000001.1"/>
</dbReference>
<evidence type="ECO:0000313" key="8">
    <source>
        <dbReference type="EMBL" id="CEA03235.1"/>
    </source>
</evidence>
<dbReference type="AlphaFoldDB" id="A0A078MA99"/>
<feature type="transmembrane region" description="Helical" evidence="7">
    <location>
        <begin position="110"/>
        <end position="131"/>
    </location>
</feature>
<evidence type="ECO:0000256" key="1">
    <source>
        <dbReference type="ARBA" id="ARBA00004651"/>
    </source>
</evidence>
<reference evidence="8 9" key="1">
    <citation type="submission" date="2014-07" db="EMBL/GenBank/DDBJ databases">
        <authorList>
            <person name="Urmite Genomes Urmite Genomes"/>
        </authorList>
    </citation>
    <scope>NUCLEOTIDE SEQUENCE [LARGE SCALE GENOMIC DNA]</scope>
    <source>
        <strain evidence="8 9">13MG44_air</strain>
    </source>
</reference>
<dbReference type="PANTHER" id="PTHR43663:SF1">
    <property type="entry name" value="CHROMATE TRANSPORTER"/>
    <property type="match status" value="1"/>
</dbReference>
<keyword evidence="9" id="KW-1185">Reference proteome</keyword>
<evidence type="ECO:0000256" key="5">
    <source>
        <dbReference type="ARBA" id="ARBA00022989"/>
    </source>
</evidence>
<evidence type="ECO:0000313" key="9">
    <source>
        <dbReference type="Proteomes" id="UP000044136"/>
    </source>
</evidence>
<keyword evidence="3" id="KW-1003">Cell membrane</keyword>
<sequence>MIYLEIFLAFLIPGILGYGGGPSSIPLVEREVVGTYDWMTTAEFAEVLALGNALPGPILTKMGAYIGYEAGGVFGSIVAISASVLPSLLLMIFLAAVLYKLKGTNKFKTLTLLIRPVIAILLGVIVFDFLFSSLEMSGTFHTVFLIGLSYVLLQLVKVHPALVIVIGLIYGALFIR</sequence>
<dbReference type="STRING" id="1461582.BN1048_02012"/>
<proteinExistence type="inferred from homology"/>
<keyword evidence="4 7" id="KW-0812">Transmembrane</keyword>